<name>A0A0C3QJH7_9AGAM</name>
<reference evidence="2" key="2">
    <citation type="submission" date="2015-01" db="EMBL/GenBank/DDBJ databases">
        <title>Evolutionary Origins and Diversification of the Mycorrhizal Mutualists.</title>
        <authorList>
            <consortium name="DOE Joint Genome Institute"/>
            <consortium name="Mycorrhizal Genomics Consortium"/>
            <person name="Kohler A."/>
            <person name="Kuo A."/>
            <person name="Nagy L.G."/>
            <person name="Floudas D."/>
            <person name="Copeland A."/>
            <person name="Barry K.W."/>
            <person name="Cichocki N."/>
            <person name="Veneault-Fourrey C."/>
            <person name="LaButti K."/>
            <person name="Lindquist E.A."/>
            <person name="Lipzen A."/>
            <person name="Lundell T."/>
            <person name="Morin E."/>
            <person name="Murat C."/>
            <person name="Riley R."/>
            <person name="Ohm R."/>
            <person name="Sun H."/>
            <person name="Tunlid A."/>
            <person name="Henrissat B."/>
            <person name="Grigoriev I.V."/>
            <person name="Hibbett D.S."/>
            <person name="Martin F."/>
        </authorList>
    </citation>
    <scope>NUCLEOTIDE SEQUENCE [LARGE SCALE GENOMIC DNA]</scope>
    <source>
        <strain evidence="2">MUT 4182</strain>
    </source>
</reference>
<sequence>MPSCETTVKNGSSDCTYPECGCTNPPKNPTSATTGNCADCPGDCKPGECKR</sequence>
<evidence type="ECO:0000313" key="2">
    <source>
        <dbReference type="Proteomes" id="UP000054248"/>
    </source>
</evidence>
<dbReference type="EMBL" id="KN822954">
    <property type="protein sequence ID" value="KIO32450.1"/>
    <property type="molecule type" value="Genomic_DNA"/>
</dbReference>
<keyword evidence="2" id="KW-1185">Reference proteome</keyword>
<dbReference type="Proteomes" id="UP000054248">
    <property type="component" value="Unassembled WGS sequence"/>
</dbReference>
<evidence type="ECO:0000313" key="1">
    <source>
        <dbReference type="EMBL" id="KIO32450.1"/>
    </source>
</evidence>
<organism evidence="1 2">
    <name type="scientific">Tulasnella calospora MUT 4182</name>
    <dbReference type="NCBI Taxonomy" id="1051891"/>
    <lineage>
        <taxon>Eukaryota</taxon>
        <taxon>Fungi</taxon>
        <taxon>Dikarya</taxon>
        <taxon>Basidiomycota</taxon>
        <taxon>Agaricomycotina</taxon>
        <taxon>Agaricomycetes</taxon>
        <taxon>Cantharellales</taxon>
        <taxon>Tulasnellaceae</taxon>
        <taxon>Tulasnella</taxon>
    </lineage>
</organism>
<accession>A0A0C3QJH7</accession>
<gene>
    <name evidence="1" type="ORF">M407DRAFT_241370</name>
</gene>
<protein>
    <recommendedName>
        <fullName evidence="3">Metallothionein</fullName>
    </recommendedName>
</protein>
<dbReference type="AlphaFoldDB" id="A0A0C3QJH7"/>
<dbReference type="HOGENOM" id="CLU_3108151_0_0_1"/>
<evidence type="ECO:0008006" key="3">
    <source>
        <dbReference type="Google" id="ProtNLM"/>
    </source>
</evidence>
<reference evidence="1 2" key="1">
    <citation type="submission" date="2014-04" db="EMBL/GenBank/DDBJ databases">
        <authorList>
            <consortium name="DOE Joint Genome Institute"/>
            <person name="Kuo A."/>
            <person name="Girlanda M."/>
            <person name="Perotto S."/>
            <person name="Kohler A."/>
            <person name="Nagy L.G."/>
            <person name="Floudas D."/>
            <person name="Copeland A."/>
            <person name="Barry K.W."/>
            <person name="Cichocki N."/>
            <person name="Veneault-Fourrey C."/>
            <person name="LaButti K."/>
            <person name="Lindquist E.A."/>
            <person name="Lipzen A."/>
            <person name="Lundell T."/>
            <person name="Morin E."/>
            <person name="Murat C."/>
            <person name="Sun H."/>
            <person name="Tunlid A."/>
            <person name="Henrissat B."/>
            <person name="Grigoriev I.V."/>
            <person name="Hibbett D.S."/>
            <person name="Martin F."/>
            <person name="Nordberg H.P."/>
            <person name="Cantor M.N."/>
            <person name="Hua S.X."/>
        </authorList>
    </citation>
    <scope>NUCLEOTIDE SEQUENCE [LARGE SCALE GENOMIC DNA]</scope>
    <source>
        <strain evidence="1 2">MUT 4182</strain>
    </source>
</reference>
<proteinExistence type="predicted"/>